<dbReference type="AlphaFoldDB" id="A0A7G6TYT2"/>
<name>A0A7G6TYT2_9BRAD</name>
<organism evidence="3 4">
    <name type="scientific">Tardiphaga robiniae</name>
    <dbReference type="NCBI Taxonomy" id="943830"/>
    <lineage>
        <taxon>Bacteria</taxon>
        <taxon>Pseudomonadati</taxon>
        <taxon>Pseudomonadota</taxon>
        <taxon>Alphaproteobacteria</taxon>
        <taxon>Hyphomicrobiales</taxon>
        <taxon>Nitrobacteraceae</taxon>
        <taxon>Tardiphaga</taxon>
    </lineage>
</organism>
<reference evidence="4" key="1">
    <citation type="journal article" date="2020" name="Mol. Plant Microbe">
        <title>Rhizobial microsymbionts of the narrowly endemic Oxytropis species growing in Kamchatka are characterized by significant genetic diversity and possess a set of genes that are associated with T3SS and T6SS secretion systems and can affect the development of symbiosis.</title>
        <authorList>
            <person name="Safronova V."/>
            <person name="Guro P."/>
            <person name="Sazanova A."/>
            <person name="Kuznetsova I."/>
            <person name="Belimov A."/>
            <person name="Yakubov V."/>
            <person name="Chirak E."/>
            <person name="Afonin A."/>
            <person name="Gogolev Y."/>
            <person name="Andronov E."/>
            <person name="Tikhonovich I."/>
        </authorList>
    </citation>
    <scope>NUCLEOTIDE SEQUENCE [LARGE SCALE GENOMIC DNA]</scope>
    <source>
        <strain evidence="4">581</strain>
    </source>
</reference>
<keyword evidence="1" id="KW-0560">Oxidoreductase</keyword>
<dbReference type="GO" id="GO:0010181">
    <property type="term" value="F:FMN binding"/>
    <property type="evidence" value="ECO:0007669"/>
    <property type="project" value="InterPro"/>
</dbReference>
<dbReference type="Pfam" id="PF01613">
    <property type="entry name" value="Flavin_Reduct"/>
    <property type="match status" value="1"/>
</dbReference>
<proteinExistence type="predicted"/>
<accession>A0A7G6TYT2</accession>
<protein>
    <submittedName>
        <fullName evidence="3">Flavin reductase</fullName>
    </submittedName>
</protein>
<dbReference type="EMBL" id="CP050292">
    <property type="protein sequence ID" value="QND71914.1"/>
    <property type="molecule type" value="Genomic_DNA"/>
</dbReference>
<evidence type="ECO:0000313" key="4">
    <source>
        <dbReference type="Proteomes" id="UP000515291"/>
    </source>
</evidence>
<dbReference type="Gene3D" id="2.30.110.10">
    <property type="entry name" value="Electron Transport, Fmn-binding Protein, Chain A"/>
    <property type="match status" value="1"/>
</dbReference>
<dbReference type="Proteomes" id="UP000515291">
    <property type="component" value="Chromosome"/>
</dbReference>
<evidence type="ECO:0000313" key="3">
    <source>
        <dbReference type="EMBL" id="QND71914.1"/>
    </source>
</evidence>
<dbReference type="InterPro" id="IPR002563">
    <property type="entry name" value="Flavin_Rdtase-like_dom"/>
</dbReference>
<dbReference type="InterPro" id="IPR050268">
    <property type="entry name" value="NADH-dep_flavin_reductase"/>
</dbReference>
<evidence type="ECO:0000256" key="1">
    <source>
        <dbReference type="ARBA" id="ARBA00023002"/>
    </source>
</evidence>
<dbReference type="KEGG" id="trb:HB776_12245"/>
<dbReference type="GO" id="GO:0042602">
    <property type="term" value="F:riboflavin reductase (NADPH) activity"/>
    <property type="evidence" value="ECO:0007669"/>
    <property type="project" value="TreeGrafter"/>
</dbReference>
<dbReference type="SMART" id="SM00903">
    <property type="entry name" value="Flavin_Reduct"/>
    <property type="match status" value="1"/>
</dbReference>
<dbReference type="RefSeq" id="WP_184517978.1">
    <property type="nucleotide sequence ID" value="NZ_CP050292.1"/>
</dbReference>
<gene>
    <name evidence="3" type="ORF">HB776_12245</name>
</gene>
<dbReference type="SUPFAM" id="SSF50475">
    <property type="entry name" value="FMN-binding split barrel"/>
    <property type="match status" value="1"/>
</dbReference>
<dbReference type="PANTHER" id="PTHR30466:SF1">
    <property type="entry name" value="FMN REDUCTASE (NADH) RUTF"/>
    <property type="match status" value="1"/>
</dbReference>
<dbReference type="InterPro" id="IPR012349">
    <property type="entry name" value="Split_barrel_FMN-bd"/>
</dbReference>
<sequence length="167" mass="17933">MSAAAHPLVEVDIFRDAMRMTASGVAVVTTDGEAGRAGVTVSSLCSLSMEPPSVVFSVHRDNRHFEKLLANGVFVANILSDAQERVANSFAGLIPELRDNRFLAGDWSELLTGAPALDGALCNFDCRVASVFDFGSHRIVAGEVLNVRNQAALPLIFSDRTFRRLAA</sequence>
<evidence type="ECO:0000259" key="2">
    <source>
        <dbReference type="SMART" id="SM00903"/>
    </source>
</evidence>
<dbReference type="PANTHER" id="PTHR30466">
    <property type="entry name" value="FLAVIN REDUCTASE"/>
    <property type="match status" value="1"/>
</dbReference>
<feature type="domain" description="Flavin reductase like" evidence="2">
    <location>
        <begin position="18"/>
        <end position="164"/>
    </location>
</feature>